<dbReference type="InterPro" id="IPR052344">
    <property type="entry name" value="Transposase-related"/>
</dbReference>
<dbReference type="PANTHER" id="PTHR33678">
    <property type="entry name" value="BLL1576 PROTEIN"/>
    <property type="match status" value="1"/>
</dbReference>
<dbReference type="RefSeq" id="WP_236786262.1">
    <property type="nucleotide sequence ID" value="NZ_AP024563.1"/>
</dbReference>
<keyword evidence="5" id="KW-1185">Reference proteome</keyword>
<feature type="compositionally biased region" description="Gly residues" evidence="2">
    <location>
        <begin position="91"/>
        <end position="101"/>
    </location>
</feature>
<evidence type="ECO:0000259" key="3">
    <source>
        <dbReference type="Pfam" id="PF03050"/>
    </source>
</evidence>
<gene>
    <name evidence="4" type="ORF">Atep_27810</name>
</gene>
<dbReference type="Pfam" id="PF03050">
    <property type="entry name" value="DDE_Tnp_IS66"/>
    <property type="match status" value="1"/>
</dbReference>
<feature type="domain" description="Transposase IS66 central" evidence="3">
    <location>
        <begin position="378"/>
        <end position="515"/>
    </location>
</feature>
<feature type="coiled-coil region" evidence="1">
    <location>
        <begin position="45"/>
        <end position="79"/>
    </location>
</feature>
<dbReference type="Proteomes" id="UP000680679">
    <property type="component" value="Chromosome"/>
</dbReference>
<accession>A0ABN6GEP6</accession>
<feature type="region of interest" description="Disordered" evidence="2">
    <location>
        <begin position="84"/>
        <end position="118"/>
    </location>
</feature>
<dbReference type="EMBL" id="AP024563">
    <property type="protein sequence ID" value="BCU08104.1"/>
    <property type="molecule type" value="Genomic_DNA"/>
</dbReference>
<proteinExistence type="predicted"/>
<organism evidence="4 5">
    <name type="scientific">Allochromatium tepidum</name>
    <dbReference type="NCBI Taxonomy" id="553982"/>
    <lineage>
        <taxon>Bacteria</taxon>
        <taxon>Pseudomonadati</taxon>
        <taxon>Pseudomonadota</taxon>
        <taxon>Gammaproteobacteria</taxon>
        <taxon>Chromatiales</taxon>
        <taxon>Chromatiaceae</taxon>
        <taxon>Allochromatium</taxon>
    </lineage>
</organism>
<reference evidence="4 5" key="1">
    <citation type="submission" date="2021-04" db="EMBL/GenBank/DDBJ databases">
        <title>Complete genome sequencing of Allochromatium tepidum strain NZ.</title>
        <authorList>
            <person name="Tsukatani Y."/>
            <person name="Mori H."/>
        </authorList>
    </citation>
    <scope>NUCLEOTIDE SEQUENCE [LARGE SCALE GENOMIC DNA]</scope>
    <source>
        <strain evidence="4 5">NZ</strain>
    </source>
</reference>
<dbReference type="PANTHER" id="PTHR33678:SF2">
    <property type="match status" value="1"/>
</dbReference>
<keyword evidence="1" id="KW-0175">Coiled coil</keyword>
<evidence type="ECO:0000313" key="4">
    <source>
        <dbReference type="EMBL" id="BCU08104.1"/>
    </source>
</evidence>
<evidence type="ECO:0000256" key="1">
    <source>
        <dbReference type="SAM" id="Coils"/>
    </source>
</evidence>
<name>A0ABN6GEP6_9GAMM</name>
<protein>
    <recommendedName>
        <fullName evidence="3">Transposase IS66 central domain-containing protein</fullName>
    </recommendedName>
</protein>
<dbReference type="InterPro" id="IPR004291">
    <property type="entry name" value="Transposase_IS66_central"/>
</dbReference>
<evidence type="ECO:0000313" key="5">
    <source>
        <dbReference type="Proteomes" id="UP000680679"/>
    </source>
</evidence>
<evidence type="ECO:0000256" key="2">
    <source>
        <dbReference type="SAM" id="MobiDB-lite"/>
    </source>
</evidence>
<sequence length="568" mass="63976">MAALSDEIRYSRRHPLIQRPTITHRPMPIPIQLPDIPEAERTPLVEQLLSLIEALMEANQRQAEQIQQLRDEIAILKGEKARPVFKPSGMEGSGQGAGGGEEGGEEKPRRAGSSKRAKTQELIIHEDCPIAPREEVPATARFKGYRDFIVQDLHIGAHNTRYRLEVWQTPEGEWLCGELPATVQGSHFGAGLRAYVLYQYHQCHVTQPLLREQLLEWGIDISVGQIDALLSGRNDVFFAEKDQLLEVGLEVSSYVTVDDSGARHQGRNGYVTHIGNDFFAWFSSSESKSRINFRRLLQAGEPFYSLNDEALAYWRAQGLPQAMCRALMAPPILELTTTTAWEAHLQTLGITQERHQRIATEGALLGGVLAKGLSRELVIVSDGAGQFAILLHALCWVHAERRIHTLIPLNERHRQDQQRMRAQLWALYADLKAYRCDPDPDAIAGLRARFKALFTQKTSWATLNALLKRLKAHQQELLLVLLRPDIPLHTNGSENDIRSYVKWRKISGGTRSDLGRRCRDIFASLKKTCRKLGISFWDYLNDRIGQVGAIPPLPEIVRQRALAAKGVP</sequence>